<organism evidence="2 3">
    <name type="scientific">Micromonospora wenchangensis</name>
    <dbReference type="NCBI Taxonomy" id="1185415"/>
    <lineage>
        <taxon>Bacteria</taxon>
        <taxon>Bacillati</taxon>
        <taxon>Actinomycetota</taxon>
        <taxon>Actinomycetes</taxon>
        <taxon>Micromonosporales</taxon>
        <taxon>Micromonosporaceae</taxon>
        <taxon>Micromonospora</taxon>
    </lineage>
</organism>
<protein>
    <submittedName>
        <fullName evidence="2">Uncharacterized protein</fullName>
    </submittedName>
</protein>
<evidence type="ECO:0000313" key="2">
    <source>
        <dbReference type="EMBL" id="OWV11583.1"/>
    </source>
</evidence>
<sequence>MQPSRYQIAVGMFQFGKPALLGSTIEHVDDILNPHHTQDGRELVMVRNERSTDPRLGSSYAASTSS</sequence>
<accession>A0A2D0AX90</accession>
<evidence type="ECO:0000256" key="1">
    <source>
        <dbReference type="SAM" id="MobiDB-lite"/>
    </source>
</evidence>
<proteinExistence type="predicted"/>
<feature type="region of interest" description="Disordered" evidence="1">
    <location>
        <begin position="47"/>
        <end position="66"/>
    </location>
</feature>
<gene>
    <name evidence="2" type="ORF">B5D80_04675</name>
</gene>
<name>A0A2D0AX90_9ACTN</name>
<reference evidence="2 3" key="1">
    <citation type="submission" date="2017-03" db="EMBL/GenBank/DDBJ databases">
        <title>Whole genome sequence of Micromonospora wenchangensis, isolated from mangrove soil.</title>
        <authorList>
            <person name="Yang H."/>
        </authorList>
    </citation>
    <scope>NUCLEOTIDE SEQUENCE [LARGE SCALE GENOMIC DNA]</scope>
    <source>
        <strain evidence="2 3">CCTCC AA 2012002</strain>
    </source>
</reference>
<dbReference type="EMBL" id="MZMV01000005">
    <property type="protein sequence ID" value="OWV11583.1"/>
    <property type="molecule type" value="Genomic_DNA"/>
</dbReference>
<dbReference type="AlphaFoldDB" id="A0A2D0AX90"/>
<evidence type="ECO:0000313" key="3">
    <source>
        <dbReference type="Proteomes" id="UP000197174"/>
    </source>
</evidence>
<dbReference type="Proteomes" id="UP000197174">
    <property type="component" value="Unassembled WGS sequence"/>
</dbReference>
<comment type="caution">
    <text evidence="2">The sequence shown here is derived from an EMBL/GenBank/DDBJ whole genome shotgun (WGS) entry which is preliminary data.</text>
</comment>
<keyword evidence="3" id="KW-1185">Reference proteome</keyword>